<feature type="transmembrane region" description="Helical" evidence="6">
    <location>
        <begin position="12"/>
        <end position="32"/>
    </location>
</feature>
<dbReference type="Pfam" id="PF00672">
    <property type="entry name" value="HAMP"/>
    <property type="match status" value="1"/>
</dbReference>
<feature type="transmembrane region" description="Helical" evidence="6">
    <location>
        <begin position="188"/>
        <end position="207"/>
    </location>
</feature>
<keyword evidence="6" id="KW-1133">Transmembrane helix</keyword>
<dbReference type="InterPro" id="IPR000727">
    <property type="entry name" value="T_SNARE_dom"/>
</dbReference>
<dbReference type="InterPro" id="IPR004090">
    <property type="entry name" value="Chemotax_Me-accpt_rcpt"/>
</dbReference>
<feature type="domain" description="T-SNARE coiled-coil homology" evidence="8">
    <location>
        <begin position="456"/>
        <end position="503"/>
    </location>
</feature>
<dbReference type="RefSeq" id="WP_101344471.1">
    <property type="nucleotide sequence ID" value="NZ_PJAI02000002.1"/>
</dbReference>
<evidence type="ECO:0000259" key="9">
    <source>
        <dbReference type="PROSITE" id="PS50885"/>
    </source>
</evidence>
<dbReference type="PANTHER" id="PTHR32089">
    <property type="entry name" value="METHYL-ACCEPTING CHEMOTAXIS PROTEIN MCPB"/>
    <property type="match status" value="1"/>
</dbReference>
<dbReference type="Pfam" id="PF12729">
    <property type="entry name" value="4HB_MCP_1"/>
    <property type="match status" value="1"/>
</dbReference>
<accession>A0ABY3N0D5</accession>
<dbReference type="CDD" id="cd11386">
    <property type="entry name" value="MCP_signal"/>
    <property type="match status" value="1"/>
</dbReference>
<evidence type="ECO:0000313" key="10">
    <source>
        <dbReference type="EMBL" id="TYK66869.1"/>
    </source>
</evidence>
<dbReference type="InterPro" id="IPR024478">
    <property type="entry name" value="HlyB_4HB_MCP"/>
</dbReference>
<dbReference type="SUPFAM" id="SSF58104">
    <property type="entry name" value="Methyl-accepting chemotaxis protein (MCP) signaling domain"/>
    <property type="match status" value="1"/>
</dbReference>
<dbReference type="Proteomes" id="UP000815846">
    <property type="component" value="Unassembled WGS sequence"/>
</dbReference>
<evidence type="ECO:0000256" key="3">
    <source>
        <dbReference type="ARBA" id="ARBA00023224"/>
    </source>
</evidence>
<evidence type="ECO:0000256" key="5">
    <source>
        <dbReference type="PROSITE-ProRule" id="PRU00284"/>
    </source>
</evidence>
<evidence type="ECO:0000256" key="6">
    <source>
        <dbReference type="SAM" id="Phobius"/>
    </source>
</evidence>
<dbReference type="SMART" id="SM00283">
    <property type="entry name" value="MA"/>
    <property type="match status" value="1"/>
</dbReference>
<comment type="caution">
    <text evidence="10">The sequence shown here is derived from an EMBL/GenBank/DDBJ whole genome shotgun (WGS) entry which is preliminary data.</text>
</comment>
<evidence type="ECO:0000256" key="1">
    <source>
        <dbReference type="ARBA" id="ARBA00004429"/>
    </source>
</evidence>
<dbReference type="PROSITE" id="PS50192">
    <property type="entry name" value="T_SNARE"/>
    <property type="match status" value="1"/>
</dbReference>
<gene>
    <name evidence="10" type="ORF">CWS31_003545</name>
</gene>
<feature type="domain" description="HAMP" evidence="9">
    <location>
        <begin position="210"/>
        <end position="264"/>
    </location>
</feature>
<dbReference type="PANTHER" id="PTHR32089:SF112">
    <property type="entry name" value="LYSOZYME-LIKE PROTEIN-RELATED"/>
    <property type="match status" value="1"/>
</dbReference>
<sequence length="541" mass="58693">MFDNLSIKVKYSIPLAIALISLVGITMANYSLTETLESNAKIFPNRFMPAINSVLNADRDLYQARVAEIQLASSTSVNSNFIAEINENAAQAKERFNNYRKLMQEYPDVINALKEFDNLYNAWFMQVEQVIAAANSGNSETAQAIMQGSSKTAFSNLRKLYDVAGESAFNKAGLLQDEISEANSNSKAVSLTIAIIVIIFTTLAAFYSQQLLLQRLNEIKNGINDITSGGGDLTNKIEIKQHDEIGDLGTAFNAFVESLRGLISGVRNEVILLTTSSETLKEFANKGSEVADNQNTASDMIVSAVHEMSMATKELANIALKTADETKDAMVCSEEGVTKIGASVLQVEQLYITIENASEGTKKLSEDSKNISGVLDVIRGIAEQTNLLALNAAIEAARAGEQGRGFAVVADEVRNLAQKTQESTDSIQTMIESLQSGVNNVVSFIDDGFAKVTNTVELSKETESSLQRILSSVITVSDMSIQTATATEEQTAVTDDINRNLHSLNEQIILTKDISTDTNDASSQIQQLAKNIEDGVGRFKV</sequence>
<dbReference type="PROSITE" id="PS50111">
    <property type="entry name" value="CHEMOTAXIS_TRANSDUC_2"/>
    <property type="match status" value="1"/>
</dbReference>
<keyword evidence="2" id="KW-1003">Cell membrane</keyword>
<proteinExistence type="inferred from homology"/>
<dbReference type="CDD" id="cd06225">
    <property type="entry name" value="HAMP"/>
    <property type="match status" value="1"/>
</dbReference>
<dbReference type="EMBL" id="PJAI02000002">
    <property type="protein sequence ID" value="TYK66869.1"/>
    <property type="molecule type" value="Genomic_DNA"/>
</dbReference>
<evidence type="ECO:0000256" key="4">
    <source>
        <dbReference type="ARBA" id="ARBA00029447"/>
    </source>
</evidence>
<dbReference type="InterPro" id="IPR004089">
    <property type="entry name" value="MCPsignal_dom"/>
</dbReference>
<dbReference type="SMART" id="SM00304">
    <property type="entry name" value="HAMP"/>
    <property type="match status" value="1"/>
</dbReference>
<dbReference type="PRINTS" id="PR00260">
    <property type="entry name" value="CHEMTRNSDUCR"/>
</dbReference>
<keyword evidence="6" id="KW-0472">Membrane</keyword>
<organism evidence="10 11">
    <name type="scientific">Colwellia echini</name>
    <dbReference type="NCBI Taxonomy" id="1982103"/>
    <lineage>
        <taxon>Bacteria</taxon>
        <taxon>Pseudomonadati</taxon>
        <taxon>Pseudomonadota</taxon>
        <taxon>Gammaproteobacteria</taxon>
        <taxon>Alteromonadales</taxon>
        <taxon>Colwelliaceae</taxon>
        <taxon>Colwellia</taxon>
    </lineage>
</organism>
<dbReference type="PROSITE" id="PS50885">
    <property type="entry name" value="HAMP"/>
    <property type="match status" value="1"/>
</dbReference>
<keyword evidence="6" id="KW-0812">Transmembrane</keyword>
<evidence type="ECO:0000259" key="7">
    <source>
        <dbReference type="PROSITE" id="PS50111"/>
    </source>
</evidence>
<protein>
    <submittedName>
        <fullName evidence="10">HAMP domain-containing protein</fullName>
    </submittedName>
</protein>
<comment type="similarity">
    <text evidence="4">Belongs to the methyl-accepting chemotaxis (MCP) protein family.</text>
</comment>
<evidence type="ECO:0000256" key="2">
    <source>
        <dbReference type="ARBA" id="ARBA00022519"/>
    </source>
</evidence>
<reference evidence="10 11" key="1">
    <citation type="submission" date="2019-08" db="EMBL/GenBank/DDBJ databases">
        <title>Microbe sample from Colwellia echini.</title>
        <authorList>
            <person name="Christiansen L."/>
            <person name="Pathiraja D."/>
            <person name="Schultz-Johansen M."/>
            <person name="Choi I.-G."/>
            <person name="Stougaard P."/>
        </authorList>
    </citation>
    <scope>NUCLEOTIDE SEQUENCE [LARGE SCALE GENOMIC DNA]</scope>
    <source>
        <strain evidence="10 11">A3</strain>
    </source>
</reference>
<dbReference type="Pfam" id="PF00015">
    <property type="entry name" value="MCPsignal"/>
    <property type="match status" value="1"/>
</dbReference>
<keyword evidence="3 5" id="KW-0807">Transducer</keyword>
<evidence type="ECO:0000259" key="8">
    <source>
        <dbReference type="PROSITE" id="PS50192"/>
    </source>
</evidence>
<evidence type="ECO:0000313" key="11">
    <source>
        <dbReference type="Proteomes" id="UP000815846"/>
    </source>
</evidence>
<dbReference type="Gene3D" id="1.10.287.950">
    <property type="entry name" value="Methyl-accepting chemotaxis protein"/>
    <property type="match status" value="1"/>
</dbReference>
<feature type="domain" description="Methyl-accepting transducer" evidence="7">
    <location>
        <begin position="269"/>
        <end position="505"/>
    </location>
</feature>
<comment type="subcellular location">
    <subcellularLocation>
        <location evidence="1">Cell inner membrane</location>
        <topology evidence="1">Multi-pass membrane protein</topology>
    </subcellularLocation>
</comment>
<dbReference type="InterPro" id="IPR003660">
    <property type="entry name" value="HAMP_dom"/>
</dbReference>
<keyword evidence="11" id="KW-1185">Reference proteome</keyword>
<keyword evidence="2" id="KW-0997">Cell inner membrane</keyword>
<name>A0ABY3N0D5_9GAMM</name>